<keyword evidence="3" id="KW-1185">Reference proteome</keyword>
<dbReference type="GeneID" id="9802152"/>
<dbReference type="EMBL" id="WUAV01000002">
    <property type="protein sequence ID" value="KAF1767219.1"/>
    <property type="molecule type" value="Genomic_DNA"/>
</dbReference>
<reference evidence="2 4" key="2">
    <citation type="submission" date="2019-12" db="EMBL/GenBank/DDBJ databases">
        <title>Chromosome-level assembly of the Caenorhabditis remanei genome.</title>
        <authorList>
            <person name="Teterina A.A."/>
            <person name="Willis J.H."/>
            <person name="Phillips P.C."/>
        </authorList>
    </citation>
    <scope>NUCLEOTIDE SEQUENCE [LARGE SCALE GENOMIC DNA]</scope>
    <source>
        <strain evidence="2 4">PX506</strain>
        <tissue evidence="2">Whole organism</tissue>
    </source>
</reference>
<dbReference type="RefSeq" id="XP_003103766.1">
    <property type="nucleotide sequence ID" value="XM_003103718.1"/>
</dbReference>
<dbReference type="OrthoDB" id="5911759at2759"/>
<dbReference type="AlphaFoldDB" id="E3MJ41"/>
<protein>
    <submittedName>
        <fullName evidence="1">Uncharacterized protein</fullName>
    </submittedName>
</protein>
<evidence type="ECO:0000313" key="2">
    <source>
        <dbReference type="EMBL" id="KAF1767219.1"/>
    </source>
</evidence>
<dbReference type="Proteomes" id="UP000483820">
    <property type="component" value="Chromosome II"/>
</dbReference>
<evidence type="ECO:0000313" key="4">
    <source>
        <dbReference type="Proteomes" id="UP000483820"/>
    </source>
</evidence>
<organism evidence="3">
    <name type="scientific">Caenorhabditis remanei</name>
    <name type="common">Caenorhabditis vulgaris</name>
    <dbReference type="NCBI Taxonomy" id="31234"/>
    <lineage>
        <taxon>Eukaryota</taxon>
        <taxon>Metazoa</taxon>
        <taxon>Ecdysozoa</taxon>
        <taxon>Nematoda</taxon>
        <taxon>Chromadorea</taxon>
        <taxon>Rhabditida</taxon>
        <taxon>Rhabditina</taxon>
        <taxon>Rhabditomorpha</taxon>
        <taxon>Rhabditoidea</taxon>
        <taxon>Rhabditidae</taxon>
        <taxon>Peloderinae</taxon>
        <taxon>Caenorhabditis</taxon>
    </lineage>
</organism>
<name>E3MJ41_CAERE</name>
<dbReference type="HOGENOM" id="CLU_2690197_0_0_1"/>
<accession>E3MJ41</accession>
<reference evidence="1" key="1">
    <citation type="submission" date="2007-07" db="EMBL/GenBank/DDBJ databases">
        <title>PCAP assembly of the Caenorhabditis remanei genome.</title>
        <authorList>
            <consortium name="The Caenorhabditis remanei Sequencing Consortium"/>
            <person name="Wilson R.K."/>
        </authorList>
    </citation>
    <scope>NUCLEOTIDE SEQUENCE [LARGE SCALE GENOMIC DNA]</scope>
    <source>
        <strain evidence="1">PB4641</strain>
    </source>
</reference>
<evidence type="ECO:0000313" key="1">
    <source>
        <dbReference type="EMBL" id="EFP03357.1"/>
    </source>
</evidence>
<dbReference type="CTD" id="9802152"/>
<proteinExistence type="predicted"/>
<evidence type="ECO:0000313" key="3">
    <source>
        <dbReference type="Proteomes" id="UP000008281"/>
    </source>
</evidence>
<dbReference type="EMBL" id="DS268449">
    <property type="protein sequence ID" value="EFP03357.1"/>
    <property type="molecule type" value="Genomic_DNA"/>
</dbReference>
<gene>
    <name evidence="1" type="ORF">CRE_09547</name>
    <name evidence="2" type="ORF">GCK72_007178</name>
</gene>
<dbReference type="Proteomes" id="UP000008281">
    <property type="component" value="Unassembled WGS sequence"/>
</dbReference>
<sequence>MRLVLTTDISVWDRCCWMMAINEPKPRSRPFIANCIILLTCTHRPNQKIRIEIVEKMRQKLGKPLVLWNAANTM</sequence>
<dbReference type="KEGG" id="crq:GCK72_007178"/>